<dbReference type="AlphaFoldDB" id="A0A0S4QXY6"/>
<accession>A0A0S4QXY6</accession>
<gene>
    <name evidence="1" type="ORF">Ga0074812_1394</name>
</gene>
<sequence>MSGVAAVFQPAGVRVREVGRPLDAAVALPAGVDTVIT</sequence>
<evidence type="ECO:0000313" key="2">
    <source>
        <dbReference type="Proteomes" id="UP000198802"/>
    </source>
</evidence>
<reference evidence="2" key="1">
    <citation type="submission" date="2015-11" db="EMBL/GenBank/DDBJ databases">
        <authorList>
            <person name="Varghese N."/>
        </authorList>
    </citation>
    <scope>NUCLEOTIDE SEQUENCE [LARGE SCALE GENOMIC DNA]</scope>
    <source>
        <strain evidence="2">DSM 45899</strain>
    </source>
</reference>
<evidence type="ECO:0000313" key="1">
    <source>
        <dbReference type="EMBL" id="CUU60371.1"/>
    </source>
</evidence>
<proteinExistence type="predicted"/>
<dbReference type="Proteomes" id="UP000198802">
    <property type="component" value="Unassembled WGS sequence"/>
</dbReference>
<keyword evidence="2" id="KW-1185">Reference proteome</keyword>
<name>A0A0S4QXY6_9ACTN</name>
<dbReference type="EMBL" id="FAOZ01000039">
    <property type="protein sequence ID" value="CUU60371.1"/>
    <property type="molecule type" value="Genomic_DNA"/>
</dbReference>
<protein>
    <submittedName>
        <fullName evidence="1">Uncharacterized protein</fullName>
    </submittedName>
</protein>
<organism evidence="1 2">
    <name type="scientific">Parafrankia irregularis</name>
    <dbReference type="NCBI Taxonomy" id="795642"/>
    <lineage>
        <taxon>Bacteria</taxon>
        <taxon>Bacillati</taxon>
        <taxon>Actinomycetota</taxon>
        <taxon>Actinomycetes</taxon>
        <taxon>Frankiales</taxon>
        <taxon>Frankiaceae</taxon>
        <taxon>Parafrankia</taxon>
    </lineage>
</organism>